<dbReference type="CDD" id="cd07377">
    <property type="entry name" value="WHTH_GntR"/>
    <property type="match status" value="1"/>
</dbReference>
<evidence type="ECO:0000256" key="2">
    <source>
        <dbReference type="ARBA" id="ARBA00023125"/>
    </source>
</evidence>
<dbReference type="SMART" id="SM00345">
    <property type="entry name" value="HTH_GNTR"/>
    <property type="match status" value="1"/>
</dbReference>
<dbReference type="PROSITE" id="PS50949">
    <property type="entry name" value="HTH_GNTR"/>
    <property type="match status" value="1"/>
</dbReference>
<evidence type="ECO:0000259" key="4">
    <source>
        <dbReference type="PROSITE" id="PS50949"/>
    </source>
</evidence>
<feature type="domain" description="HTH gntR-type" evidence="4">
    <location>
        <begin position="11"/>
        <end position="79"/>
    </location>
</feature>
<dbReference type="EMBL" id="BAABBA010000004">
    <property type="protein sequence ID" value="GAA4286650.1"/>
    <property type="molecule type" value="Genomic_DNA"/>
</dbReference>
<dbReference type="Gene3D" id="1.10.10.10">
    <property type="entry name" value="Winged helix-like DNA-binding domain superfamily/Winged helix DNA-binding domain"/>
    <property type="match status" value="1"/>
</dbReference>
<proteinExistence type="predicted"/>
<dbReference type="Pfam" id="PF00392">
    <property type="entry name" value="GntR"/>
    <property type="match status" value="1"/>
</dbReference>
<accession>A0ABP8ERR2</accession>
<dbReference type="InterPro" id="IPR036388">
    <property type="entry name" value="WH-like_DNA-bd_sf"/>
</dbReference>
<gene>
    <name evidence="5" type="ORF">GCM10022262_10090</name>
</gene>
<dbReference type="RefSeq" id="WP_345038398.1">
    <property type="nucleotide sequence ID" value="NZ_BAABBA010000004.1"/>
</dbReference>
<dbReference type="InterPro" id="IPR036390">
    <property type="entry name" value="WH_DNA-bd_sf"/>
</dbReference>
<keyword evidence="3" id="KW-0804">Transcription</keyword>
<dbReference type="InterPro" id="IPR000524">
    <property type="entry name" value="Tscrpt_reg_HTH_GntR"/>
</dbReference>
<evidence type="ECO:0000313" key="5">
    <source>
        <dbReference type="EMBL" id="GAA4286650.1"/>
    </source>
</evidence>
<evidence type="ECO:0000256" key="1">
    <source>
        <dbReference type="ARBA" id="ARBA00023015"/>
    </source>
</evidence>
<dbReference type="SUPFAM" id="SSF46785">
    <property type="entry name" value="Winged helix' DNA-binding domain"/>
    <property type="match status" value="1"/>
</dbReference>
<evidence type="ECO:0000313" key="6">
    <source>
        <dbReference type="Proteomes" id="UP001499841"/>
    </source>
</evidence>
<comment type="caution">
    <text evidence="5">The sequence shown here is derived from an EMBL/GenBank/DDBJ whole genome shotgun (WGS) entry which is preliminary data.</text>
</comment>
<sequence>MLLRVDPASPRPLFEQLAVQIRVAVVDGELRSGERLPAARDLAASLEINQHTVLHAYQVLRDEGLVELRRGRGAVVTARATEQYDRLGGAIEEVRREAGRLGLPLSAVAAMIDRPEENR</sequence>
<dbReference type="PANTHER" id="PTHR38445:SF7">
    <property type="entry name" value="GNTR-FAMILY TRANSCRIPTIONAL REGULATOR"/>
    <property type="match status" value="1"/>
</dbReference>
<keyword evidence="6" id="KW-1185">Reference proteome</keyword>
<keyword evidence="2" id="KW-0238">DNA-binding</keyword>
<evidence type="ECO:0000256" key="3">
    <source>
        <dbReference type="ARBA" id="ARBA00023163"/>
    </source>
</evidence>
<name>A0ABP8ERR2_9MICO</name>
<protein>
    <submittedName>
        <fullName evidence="5">GntR family transcriptional regulator</fullName>
    </submittedName>
</protein>
<reference evidence="6" key="1">
    <citation type="journal article" date="2019" name="Int. J. Syst. Evol. Microbiol.">
        <title>The Global Catalogue of Microorganisms (GCM) 10K type strain sequencing project: providing services to taxonomists for standard genome sequencing and annotation.</title>
        <authorList>
            <consortium name="The Broad Institute Genomics Platform"/>
            <consortium name="The Broad Institute Genome Sequencing Center for Infectious Disease"/>
            <person name="Wu L."/>
            <person name="Ma J."/>
        </authorList>
    </citation>
    <scope>NUCLEOTIDE SEQUENCE [LARGE SCALE GENOMIC DNA]</scope>
    <source>
        <strain evidence="6">JCM 17459</strain>
    </source>
</reference>
<keyword evidence="1" id="KW-0805">Transcription regulation</keyword>
<dbReference type="PANTHER" id="PTHR38445">
    <property type="entry name" value="HTH-TYPE TRANSCRIPTIONAL REPRESSOR YTRA"/>
    <property type="match status" value="1"/>
</dbReference>
<dbReference type="Proteomes" id="UP001499841">
    <property type="component" value="Unassembled WGS sequence"/>
</dbReference>
<organism evidence="5 6">
    <name type="scientific">Georgenia daeguensis</name>
    <dbReference type="NCBI Taxonomy" id="908355"/>
    <lineage>
        <taxon>Bacteria</taxon>
        <taxon>Bacillati</taxon>
        <taxon>Actinomycetota</taxon>
        <taxon>Actinomycetes</taxon>
        <taxon>Micrococcales</taxon>
        <taxon>Bogoriellaceae</taxon>
        <taxon>Georgenia</taxon>
    </lineage>
</organism>